<name>A0A0Q3KFG2_9HYPH</name>
<dbReference type="STRING" id="53254.SAMN05660750_04620"/>
<dbReference type="AlphaFoldDB" id="A0A0Q3KFG2"/>
<evidence type="ECO:0000256" key="1">
    <source>
        <dbReference type="ARBA" id="ARBA00001933"/>
    </source>
</evidence>
<evidence type="ECO:0000313" key="9">
    <source>
        <dbReference type="Proteomes" id="UP000190130"/>
    </source>
</evidence>
<organism evidence="6 8">
    <name type="scientific">Bosea thiooxidans</name>
    <dbReference type="NCBI Taxonomy" id="53254"/>
    <lineage>
        <taxon>Bacteria</taxon>
        <taxon>Pseudomonadati</taxon>
        <taxon>Pseudomonadota</taxon>
        <taxon>Alphaproteobacteria</taxon>
        <taxon>Hyphomicrobiales</taxon>
        <taxon>Boseaceae</taxon>
        <taxon>Bosea</taxon>
    </lineage>
</organism>
<feature type="domain" description="Aromatic amino acid beta-eliminating lyase/threonine aldolase" evidence="5">
    <location>
        <begin position="5"/>
        <end position="53"/>
    </location>
</feature>
<evidence type="ECO:0000259" key="5">
    <source>
        <dbReference type="Pfam" id="PF01212"/>
    </source>
</evidence>
<dbReference type="Proteomes" id="UP000190130">
    <property type="component" value="Unassembled WGS sequence"/>
</dbReference>
<dbReference type="Pfam" id="PF01212">
    <property type="entry name" value="Beta_elim_lyase"/>
    <property type="match status" value="1"/>
</dbReference>
<keyword evidence="7" id="KW-0456">Lyase</keyword>
<evidence type="ECO:0000256" key="3">
    <source>
        <dbReference type="ARBA" id="ARBA00022898"/>
    </source>
</evidence>
<evidence type="ECO:0000256" key="4">
    <source>
        <dbReference type="SAM" id="MobiDB-lite"/>
    </source>
</evidence>
<dbReference type="Gene3D" id="3.40.640.10">
    <property type="entry name" value="Type I PLP-dependent aspartate aminotransferase-like (Major domain)"/>
    <property type="match status" value="1"/>
</dbReference>
<dbReference type="SUPFAM" id="SSF53383">
    <property type="entry name" value="PLP-dependent transferases"/>
    <property type="match status" value="1"/>
</dbReference>
<dbReference type="Proteomes" id="UP000051562">
    <property type="component" value="Unassembled WGS sequence"/>
</dbReference>
<evidence type="ECO:0000313" key="7">
    <source>
        <dbReference type="EMBL" id="SKC13842.1"/>
    </source>
</evidence>
<sequence length="70" mass="7781">MVVDDVRSDTVTRLDASMRAAIATAEFGDAVHDDDAATKRPEAMTTERLGREASRRARRPMMRSVFQAGR</sequence>
<keyword evidence="3" id="KW-0663">Pyridoxal phosphate</keyword>
<dbReference type="GO" id="GO:0006520">
    <property type="term" value="P:amino acid metabolic process"/>
    <property type="evidence" value="ECO:0007669"/>
    <property type="project" value="InterPro"/>
</dbReference>
<evidence type="ECO:0000256" key="2">
    <source>
        <dbReference type="ARBA" id="ARBA00011881"/>
    </source>
</evidence>
<proteinExistence type="predicted"/>
<feature type="region of interest" description="Disordered" evidence="4">
    <location>
        <begin position="48"/>
        <end position="70"/>
    </location>
</feature>
<gene>
    <name evidence="6" type="ORF">ARD30_06550</name>
    <name evidence="7" type="ORF">SAMN05660750_04620</name>
</gene>
<dbReference type="RefSeq" id="WP_055730087.1">
    <property type="nucleotide sequence ID" value="NZ_FUYX01000018.1"/>
</dbReference>
<dbReference type="EMBL" id="FUYX01000018">
    <property type="protein sequence ID" value="SKC13842.1"/>
    <property type="molecule type" value="Genomic_DNA"/>
</dbReference>
<reference evidence="6 8" key="1">
    <citation type="submission" date="2015-10" db="EMBL/GenBank/DDBJ databases">
        <title>Draft genome of Bosea thiooxidans.</title>
        <authorList>
            <person name="Wang X."/>
        </authorList>
    </citation>
    <scope>NUCLEOTIDE SEQUENCE [LARGE SCALE GENOMIC DNA]</scope>
    <source>
        <strain evidence="6 8">CGMCC 9174</strain>
    </source>
</reference>
<dbReference type="EMBL" id="LMAR01000067">
    <property type="protein sequence ID" value="KQK28563.1"/>
    <property type="molecule type" value="Genomic_DNA"/>
</dbReference>
<comment type="cofactor">
    <cofactor evidence="1">
        <name>pyridoxal 5'-phosphate</name>
        <dbReference type="ChEBI" id="CHEBI:597326"/>
    </cofactor>
</comment>
<evidence type="ECO:0000313" key="6">
    <source>
        <dbReference type="EMBL" id="KQK28563.1"/>
    </source>
</evidence>
<reference evidence="7 9" key="2">
    <citation type="submission" date="2017-02" db="EMBL/GenBank/DDBJ databases">
        <authorList>
            <person name="Peterson S.W."/>
        </authorList>
    </citation>
    <scope>NUCLEOTIDE SEQUENCE [LARGE SCALE GENOMIC DNA]</scope>
    <source>
        <strain evidence="7 9">DSM 9653</strain>
    </source>
</reference>
<dbReference type="InterPro" id="IPR015424">
    <property type="entry name" value="PyrdxlP-dep_Trfase"/>
</dbReference>
<dbReference type="GO" id="GO:0016829">
    <property type="term" value="F:lyase activity"/>
    <property type="evidence" value="ECO:0007669"/>
    <property type="project" value="UniProtKB-KW"/>
</dbReference>
<accession>A0A0Q3KFG2</accession>
<keyword evidence="8" id="KW-1185">Reference proteome</keyword>
<dbReference type="InterPro" id="IPR015421">
    <property type="entry name" value="PyrdxlP-dep_Trfase_major"/>
</dbReference>
<comment type="subunit">
    <text evidence="2">Homotetramer.</text>
</comment>
<evidence type="ECO:0000313" key="8">
    <source>
        <dbReference type="Proteomes" id="UP000051562"/>
    </source>
</evidence>
<dbReference type="InterPro" id="IPR001597">
    <property type="entry name" value="ArAA_b-elim_lyase/Thr_aldolase"/>
</dbReference>
<protein>
    <submittedName>
        <fullName evidence="7">Beta-eliminating lyase</fullName>
    </submittedName>
</protein>